<dbReference type="SMART" id="SM00646">
    <property type="entry name" value="Ami_3"/>
    <property type="match status" value="1"/>
</dbReference>
<comment type="caution">
    <text evidence="6">The sequence shown here is derived from an EMBL/GenBank/DDBJ whole genome shotgun (WGS) entry which is preliminary data.</text>
</comment>
<comment type="catalytic activity">
    <reaction evidence="1">
        <text>Hydrolyzes the link between N-acetylmuramoyl residues and L-amino acid residues in certain cell-wall glycopeptides.</text>
        <dbReference type="EC" id="3.5.1.28"/>
    </reaction>
</comment>
<sequence>MKRHFLIIFLALLSSVITVPVVFAGSAKNQRFTLVIDAGHGGHDAGALGAMSNEKDINLKVALAFGRDVERNCPDVRVIYTRKTDVFVPLMERANIANRNNADLFISIHTNALPAGRIAQGFETWTLGMHRAKDNLAVAMRENSVISMEKDYKVTYQGFDPNSSESYIMFEFIQDRNMAKSVDLAGMIEKNVCNRANRINKGVHQAGFLVLRETSMPSCLIELGFITTPSEEQDLNDASKEEAIADGIYHAFLEYKNKYGRRITVPYRSETNDTPDVPQIVSDNDQDDQEATKVNSQDNTHWVLVPPANKKTPVAQSTDQSAGDSDAKTNSIAKKRSQGSVPVKSKLADSKKTTASQATQAPSADVPVFKVQLFASSREVHVGDASLKGLDDFDFYRDGQFLKYTTGSSADYNEISRLRKSLLDRFPDAFIIAFKNGKRIDVNQAITEFSNNKKK</sequence>
<evidence type="ECO:0000313" key="6">
    <source>
        <dbReference type="EMBL" id="MCO6024872.1"/>
    </source>
</evidence>
<name>A0ABT1BWQ4_9BACT</name>
<dbReference type="CDD" id="cd02696">
    <property type="entry name" value="MurNAc-LAA"/>
    <property type="match status" value="1"/>
</dbReference>
<feature type="region of interest" description="Disordered" evidence="4">
    <location>
        <begin position="266"/>
        <end position="362"/>
    </location>
</feature>
<evidence type="ECO:0000259" key="5">
    <source>
        <dbReference type="SMART" id="SM00646"/>
    </source>
</evidence>
<gene>
    <name evidence="6" type="ORF">NG821_03265</name>
</gene>
<evidence type="ECO:0000256" key="3">
    <source>
        <dbReference type="ARBA" id="ARBA00022801"/>
    </source>
</evidence>
<reference evidence="6 7" key="1">
    <citation type="submission" date="2022-06" db="EMBL/GenBank/DDBJ databases">
        <title>A taxonomic note on the genus Prevotella: Description of four novel genera and emended description of the genera Hallella and Xylanibacter.</title>
        <authorList>
            <person name="Hitch T.C.A."/>
        </authorList>
    </citation>
    <scope>NUCLEOTIDE SEQUENCE [LARGE SCALE GENOMIC DNA]</scope>
    <source>
        <strain evidence="6 7">DSM 100619</strain>
    </source>
</reference>
<dbReference type="PANTHER" id="PTHR30404:SF0">
    <property type="entry name" value="N-ACETYLMURAMOYL-L-ALANINE AMIDASE AMIC"/>
    <property type="match status" value="1"/>
</dbReference>
<accession>A0ABT1BWQ4</accession>
<protein>
    <recommendedName>
        <fullName evidence="2">N-acetylmuramoyl-L-alanine amidase</fullName>
        <ecNumber evidence="2">3.5.1.28</ecNumber>
    </recommendedName>
</protein>
<dbReference type="Proteomes" id="UP001204015">
    <property type="component" value="Unassembled WGS sequence"/>
</dbReference>
<dbReference type="SUPFAM" id="SSF53187">
    <property type="entry name" value="Zn-dependent exopeptidases"/>
    <property type="match status" value="1"/>
</dbReference>
<feature type="compositionally biased region" description="Polar residues" evidence="4">
    <location>
        <begin position="314"/>
        <end position="332"/>
    </location>
</feature>
<dbReference type="PANTHER" id="PTHR30404">
    <property type="entry name" value="N-ACETYLMURAMOYL-L-ALANINE AMIDASE"/>
    <property type="match status" value="1"/>
</dbReference>
<dbReference type="Gene3D" id="3.40.630.40">
    <property type="entry name" value="Zn-dependent exopeptidases"/>
    <property type="match status" value="1"/>
</dbReference>
<dbReference type="InterPro" id="IPR050695">
    <property type="entry name" value="N-acetylmuramoyl_amidase_3"/>
</dbReference>
<evidence type="ECO:0000256" key="4">
    <source>
        <dbReference type="SAM" id="MobiDB-lite"/>
    </source>
</evidence>
<dbReference type="Pfam" id="PF01520">
    <property type="entry name" value="Amidase_3"/>
    <property type="match status" value="1"/>
</dbReference>
<dbReference type="InterPro" id="IPR002508">
    <property type="entry name" value="MurNAc-LAA_cat"/>
</dbReference>
<dbReference type="RefSeq" id="WP_252760233.1">
    <property type="nucleotide sequence ID" value="NZ_JAMXLY010000007.1"/>
</dbReference>
<evidence type="ECO:0000256" key="1">
    <source>
        <dbReference type="ARBA" id="ARBA00001561"/>
    </source>
</evidence>
<dbReference type="EC" id="3.5.1.28" evidence="2"/>
<evidence type="ECO:0000256" key="2">
    <source>
        <dbReference type="ARBA" id="ARBA00011901"/>
    </source>
</evidence>
<keyword evidence="7" id="KW-1185">Reference proteome</keyword>
<organism evidence="6 7">
    <name type="scientific">Segatella cerevisiae</name>
    <dbReference type="NCBI Taxonomy" id="2053716"/>
    <lineage>
        <taxon>Bacteria</taxon>
        <taxon>Pseudomonadati</taxon>
        <taxon>Bacteroidota</taxon>
        <taxon>Bacteroidia</taxon>
        <taxon>Bacteroidales</taxon>
        <taxon>Prevotellaceae</taxon>
        <taxon>Segatella</taxon>
    </lineage>
</organism>
<proteinExistence type="predicted"/>
<evidence type="ECO:0000313" key="7">
    <source>
        <dbReference type="Proteomes" id="UP001204015"/>
    </source>
</evidence>
<dbReference type="EMBL" id="JAMXLY010000007">
    <property type="protein sequence ID" value="MCO6024872.1"/>
    <property type="molecule type" value="Genomic_DNA"/>
</dbReference>
<keyword evidence="3" id="KW-0378">Hydrolase</keyword>
<feature type="domain" description="MurNAc-LAA" evidence="5">
    <location>
        <begin position="94"/>
        <end position="253"/>
    </location>
</feature>